<accession>A0A2Z6MXC5</accession>
<dbReference type="Proteomes" id="UP000242715">
    <property type="component" value="Unassembled WGS sequence"/>
</dbReference>
<dbReference type="OrthoDB" id="692882at2759"/>
<sequence>MTQTIVIDQLPLHSEKHKNKIFTICLTADGVTAVNVVKEGNDSVVIKGGDHVDPARITECLRQKVTNHARLVSVVMED</sequence>
<name>A0A2Z6MXC5_TRISU</name>
<dbReference type="PANTHER" id="PTHR46932">
    <property type="entry name" value="HEAVY METAL-ASSOCIATED ISOPRENYLATED PLANT PROTEIN 47"/>
    <property type="match status" value="1"/>
</dbReference>
<dbReference type="EMBL" id="DF973371">
    <property type="protein sequence ID" value="GAU28375.1"/>
    <property type="molecule type" value="Genomic_DNA"/>
</dbReference>
<dbReference type="InterPro" id="IPR042885">
    <property type="entry name" value="HIPP47/16"/>
</dbReference>
<protein>
    <submittedName>
        <fullName evidence="1">Uncharacterized protein</fullName>
    </submittedName>
</protein>
<dbReference type="AlphaFoldDB" id="A0A2Z6MXC5"/>
<dbReference type="Gene3D" id="3.30.70.100">
    <property type="match status" value="1"/>
</dbReference>
<dbReference type="PANTHER" id="PTHR46932:SF12">
    <property type="entry name" value="HEAVY METAL-ASSOCIATED ISOPRENYLATED PLANT PROTEIN 47"/>
    <property type="match status" value="1"/>
</dbReference>
<keyword evidence="2" id="KW-1185">Reference proteome</keyword>
<evidence type="ECO:0000313" key="2">
    <source>
        <dbReference type="Proteomes" id="UP000242715"/>
    </source>
</evidence>
<proteinExistence type="predicted"/>
<organism evidence="1 2">
    <name type="scientific">Trifolium subterraneum</name>
    <name type="common">Subterranean clover</name>
    <dbReference type="NCBI Taxonomy" id="3900"/>
    <lineage>
        <taxon>Eukaryota</taxon>
        <taxon>Viridiplantae</taxon>
        <taxon>Streptophyta</taxon>
        <taxon>Embryophyta</taxon>
        <taxon>Tracheophyta</taxon>
        <taxon>Spermatophyta</taxon>
        <taxon>Magnoliopsida</taxon>
        <taxon>eudicotyledons</taxon>
        <taxon>Gunneridae</taxon>
        <taxon>Pentapetalae</taxon>
        <taxon>rosids</taxon>
        <taxon>fabids</taxon>
        <taxon>Fabales</taxon>
        <taxon>Fabaceae</taxon>
        <taxon>Papilionoideae</taxon>
        <taxon>50 kb inversion clade</taxon>
        <taxon>NPAAA clade</taxon>
        <taxon>Hologalegina</taxon>
        <taxon>IRL clade</taxon>
        <taxon>Trifolieae</taxon>
        <taxon>Trifolium</taxon>
    </lineage>
</organism>
<reference evidence="2" key="1">
    <citation type="journal article" date="2017" name="Front. Plant Sci.">
        <title>Climate Clever Clovers: New Paradigm to Reduce the Environmental Footprint of Ruminants by Breeding Low Methanogenic Forages Utilizing Haplotype Variation.</title>
        <authorList>
            <person name="Kaur P."/>
            <person name="Appels R."/>
            <person name="Bayer P.E."/>
            <person name="Keeble-Gagnere G."/>
            <person name="Wang J."/>
            <person name="Hirakawa H."/>
            <person name="Shirasawa K."/>
            <person name="Vercoe P."/>
            <person name="Stefanova K."/>
            <person name="Durmic Z."/>
            <person name="Nichols P."/>
            <person name="Revell C."/>
            <person name="Isobe S.N."/>
            <person name="Edwards D."/>
            <person name="Erskine W."/>
        </authorList>
    </citation>
    <scope>NUCLEOTIDE SEQUENCE [LARGE SCALE GENOMIC DNA]</scope>
    <source>
        <strain evidence="2">cv. Daliak</strain>
    </source>
</reference>
<gene>
    <name evidence="1" type="ORF">TSUD_257030</name>
</gene>
<evidence type="ECO:0000313" key="1">
    <source>
        <dbReference type="EMBL" id="GAU28375.1"/>
    </source>
</evidence>